<reference evidence="5" key="2">
    <citation type="submission" date="2025-08" db="UniProtKB">
        <authorList>
            <consortium name="Ensembl"/>
        </authorList>
    </citation>
    <scope>IDENTIFICATION</scope>
</reference>
<proteinExistence type="predicted"/>
<dbReference type="GO" id="GO:0032982">
    <property type="term" value="C:myosin filament"/>
    <property type="evidence" value="ECO:0007669"/>
    <property type="project" value="UniProtKB-KW"/>
</dbReference>
<dbReference type="OMA" id="IEPPGFA"/>
<reference evidence="5 6" key="1">
    <citation type="submission" date="2020-10" db="EMBL/GenBank/DDBJ databases">
        <title>Pygocentrus nattereri (red-bellied piranha) genome, fPygNat1, primary haplotype.</title>
        <authorList>
            <person name="Myers G."/>
            <person name="Meyer A."/>
            <person name="Karagic N."/>
            <person name="Pippel M."/>
            <person name="Winkler S."/>
            <person name="Tracey A."/>
            <person name="Wood J."/>
            <person name="Formenti G."/>
            <person name="Howe K."/>
            <person name="Fedrigo O."/>
            <person name="Jarvis E.D."/>
        </authorList>
    </citation>
    <scope>NUCLEOTIDE SEQUENCE [LARGE SCALE GENOMIC DNA]</scope>
</reference>
<feature type="domain" description="Ig-like" evidence="3">
    <location>
        <begin position="285"/>
        <end position="375"/>
    </location>
</feature>
<dbReference type="STRING" id="42514.ENSPNAP00000004344"/>
<dbReference type="PROSITE" id="PS50853">
    <property type="entry name" value="FN3"/>
    <property type="match status" value="4"/>
</dbReference>
<feature type="domain" description="Ig-like" evidence="3">
    <location>
        <begin position="857"/>
        <end position="933"/>
    </location>
</feature>
<dbReference type="SUPFAM" id="SSF49265">
    <property type="entry name" value="Fibronectin type III"/>
    <property type="match status" value="3"/>
</dbReference>
<evidence type="ECO:0000256" key="2">
    <source>
        <dbReference type="ARBA" id="ARBA00023319"/>
    </source>
</evidence>
<dbReference type="Pfam" id="PF00041">
    <property type="entry name" value="fn3"/>
    <property type="match status" value="3"/>
</dbReference>
<dbReference type="Ensembl" id="ENSPNAT00000007175.2">
    <property type="protein sequence ID" value="ENSPNAP00000004344.2"/>
    <property type="gene ID" value="ENSPNAG00000001454.2"/>
</dbReference>
<dbReference type="PANTHER" id="PTHR13817">
    <property type="entry name" value="TITIN"/>
    <property type="match status" value="1"/>
</dbReference>
<dbReference type="InterPro" id="IPR013783">
    <property type="entry name" value="Ig-like_fold"/>
</dbReference>
<dbReference type="AlphaFoldDB" id="A0A3B4C102"/>
<evidence type="ECO:0008006" key="7">
    <source>
        <dbReference type="Google" id="ProtNLM"/>
    </source>
</evidence>
<dbReference type="GeneTree" id="ENSGT00940000160123"/>
<dbReference type="InterPro" id="IPR013098">
    <property type="entry name" value="Ig_I-set"/>
</dbReference>
<dbReference type="Pfam" id="PF07679">
    <property type="entry name" value="I-set"/>
    <property type="match status" value="3"/>
</dbReference>
<dbReference type="InterPro" id="IPR036116">
    <property type="entry name" value="FN3_sf"/>
</dbReference>
<protein>
    <recommendedName>
        <fullName evidence="7">Immunoglobulin superfamily member 22</fullName>
    </recommendedName>
</protein>
<keyword evidence="6" id="KW-1185">Reference proteome</keyword>
<dbReference type="InterPro" id="IPR003598">
    <property type="entry name" value="Ig_sub2"/>
</dbReference>
<name>A0A3B4C102_PYGNA</name>
<dbReference type="CDD" id="cd00063">
    <property type="entry name" value="FN3"/>
    <property type="match status" value="4"/>
</dbReference>
<feature type="domain" description="Fibronectin type-III" evidence="4">
    <location>
        <begin position="379"/>
        <end position="477"/>
    </location>
</feature>
<dbReference type="SUPFAM" id="SSF48726">
    <property type="entry name" value="Immunoglobulin"/>
    <property type="match status" value="4"/>
</dbReference>
<evidence type="ECO:0000259" key="3">
    <source>
        <dbReference type="PROSITE" id="PS50835"/>
    </source>
</evidence>
<dbReference type="SMART" id="SM00060">
    <property type="entry name" value="FN3"/>
    <property type="match status" value="4"/>
</dbReference>
<evidence type="ECO:0000313" key="6">
    <source>
        <dbReference type="Proteomes" id="UP001501920"/>
    </source>
</evidence>
<dbReference type="PROSITE" id="PS50835">
    <property type="entry name" value="IG_LIKE"/>
    <property type="match status" value="2"/>
</dbReference>
<dbReference type="InterPro" id="IPR040849">
    <property type="entry name" value="MyBP-C_THB"/>
</dbReference>
<keyword evidence="1" id="KW-0677">Repeat</keyword>
<dbReference type="Gene3D" id="2.60.40.10">
    <property type="entry name" value="Immunoglobulins"/>
    <property type="match status" value="8"/>
</dbReference>
<evidence type="ECO:0000259" key="4">
    <source>
        <dbReference type="PROSITE" id="PS50853"/>
    </source>
</evidence>
<dbReference type="GO" id="GO:0007155">
    <property type="term" value="P:cell adhesion"/>
    <property type="evidence" value="ECO:0007669"/>
    <property type="project" value="UniProtKB-KW"/>
</dbReference>
<dbReference type="PRINTS" id="PR00014">
    <property type="entry name" value="FNTYPEIII"/>
</dbReference>
<feature type="domain" description="Fibronectin type-III" evidence="4">
    <location>
        <begin position="746"/>
        <end position="840"/>
    </location>
</feature>
<feature type="domain" description="Fibronectin type-III" evidence="4">
    <location>
        <begin position="570"/>
        <end position="664"/>
    </location>
</feature>
<organism evidence="5 6">
    <name type="scientific">Pygocentrus nattereri</name>
    <name type="common">Red-bellied piranha</name>
    <dbReference type="NCBI Taxonomy" id="42514"/>
    <lineage>
        <taxon>Eukaryota</taxon>
        <taxon>Metazoa</taxon>
        <taxon>Chordata</taxon>
        <taxon>Craniata</taxon>
        <taxon>Vertebrata</taxon>
        <taxon>Euteleostomi</taxon>
        <taxon>Actinopterygii</taxon>
        <taxon>Neopterygii</taxon>
        <taxon>Teleostei</taxon>
        <taxon>Ostariophysi</taxon>
        <taxon>Characiformes</taxon>
        <taxon>Characoidei</taxon>
        <taxon>Pygocentrus</taxon>
    </lineage>
</organism>
<dbReference type="InterPro" id="IPR003599">
    <property type="entry name" value="Ig_sub"/>
</dbReference>
<dbReference type="InterPro" id="IPR050964">
    <property type="entry name" value="Striated_Muscle_Regulatory"/>
</dbReference>
<evidence type="ECO:0000313" key="5">
    <source>
        <dbReference type="Ensembl" id="ENSPNAP00000004344.2"/>
    </source>
</evidence>
<dbReference type="PANTHER" id="PTHR13817:SF153">
    <property type="entry name" value="IMMUNOGLOBULIN SUPERFAMILY MEMBER 22"/>
    <property type="match status" value="1"/>
</dbReference>
<dbReference type="InterPro" id="IPR036179">
    <property type="entry name" value="Ig-like_dom_sf"/>
</dbReference>
<keyword evidence="2" id="KW-0393">Immunoglobulin domain</keyword>
<evidence type="ECO:0000256" key="1">
    <source>
        <dbReference type="ARBA" id="ARBA00022737"/>
    </source>
</evidence>
<gene>
    <name evidence="5" type="primary">IGSF22</name>
</gene>
<sequence length="955" mass="106543">MTMEDADVYKCIASNNHGEAIYSVSLVVTESKVEKKVLMCCRSVEKRQRKPPTEEEMLKILSGADKKDYERICAEYGFTDFRGILRKLKEMKKKEEVDVGIKHKWQDSFSLHSFQCTITKADSNVIFDTILELKDPNMKMLWFQPLRVTERQTAAFEVRLSKKAGIPLVWKFKGKQLKRDEKFDVHVSEDGLTYTLKIKDVRPGDTGDYTISIGDLTTTKLLNKQACLSLQVMDLRGVQVMKQGAVHKLLFSSVGDEHEGKYTFRAKGVKNEAVLSIADPPVIDPTVLEMLSSQPVTLKAGETATIKIPFKGKPVPKVTWYRDGMELVEDSRTRVEQNGDSSTLVLHKCVREDSGTFMLKLKSDCESTSATVQLNVIDRPKPPQGKVEFLECNGKCITMKWKAPRDNGGQKVTSFVIERRMTGKKSWIKVGEVDGDTSTFCNDTVEEGKPYQYRIRAINSLGMSDPLETEQVYAGEPIGLVPQPQISDVTKDSVTVMWAAPAQDGGASVLGYLVERRKKGSSMWVSVIDGLVEDMEYEFRVTAVNRAGEGTPSVASNSVLAKDPTRAPGLVRNLHVTDSHNTSISLAWCSPELGDNPTGYILEVRPDDGKEWTKCTKIPITGTSYNLGGLQERRKYFFRIRAVNEGGIGEPIELEQGVLAMPPPEAPKFDIQGKVKNQMMVRAGCTLSIPVSFTGSPSPVVTWLKDGVPTRGREVITKGKNDSHGGVYFDINVCVTGYTSLYVPRPPKNLRLVEEVQGTVTLQWDHTPDLADDEHTHYIILKRDTSTPTWFTAAEHIFSSKYTVTGLFPGRKYYFRVIARNLIGDSDPLDSKEPFTIEKEHAFTISKSPPKHHEVKPGFLLPLKDHAVHCGNDCTMSCAFLGSPKPQVSWFKEDVSISDSPRYWQSSTDGVCTLTIPTCTAKDSGEYTLLVENKLGKAECKCNLVPSHCNERLLN</sequence>
<reference evidence="5" key="3">
    <citation type="submission" date="2025-09" db="UniProtKB">
        <authorList>
            <consortium name="Ensembl"/>
        </authorList>
    </citation>
    <scope>IDENTIFICATION</scope>
</reference>
<dbReference type="InterPro" id="IPR003961">
    <property type="entry name" value="FN3_dom"/>
</dbReference>
<dbReference type="Pfam" id="PF18362">
    <property type="entry name" value="THB"/>
    <property type="match status" value="1"/>
</dbReference>
<dbReference type="Proteomes" id="UP001501920">
    <property type="component" value="Chromosome 11"/>
</dbReference>
<feature type="domain" description="Fibronectin type-III" evidence="4">
    <location>
        <begin position="481"/>
        <end position="564"/>
    </location>
</feature>
<dbReference type="SMART" id="SM00408">
    <property type="entry name" value="IGc2"/>
    <property type="match status" value="2"/>
</dbReference>
<dbReference type="InterPro" id="IPR007110">
    <property type="entry name" value="Ig-like_dom"/>
</dbReference>
<accession>A0A3B4C102</accession>
<dbReference type="SMART" id="SM00409">
    <property type="entry name" value="IG"/>
    <property type="match status" value="3"/>
</dbReference>